<proteinExistence type="inferred from homology"/>
<dbReference type="Pfam" id="PF05063">
    <property type="entry name" value="MT-A70"/>
    <property type="match status" value="1"/>
</dbReference>
<evidence type="ECO:0000313" key="3">
    <source>
        <dbReference type="EMBL" id="ORY36465.1"/>
    </source>
</evidence>
<evidence type="ECO:0008006" key="5">
    <source>
        <dbReference type="Google" id="ProtNLM"/>
    </source>
</evidence>
<reference evidence="3 4" key="1">
    <citation type="submission" date="2016-07" db="EMBL/GenBank/DDBJ databases">
        <title>Pervasive Adenine N6-methylation of Active Genes in Fungi.</title>
        <authorList>
            <consortium name="DOE Joint Genome Institute"/>
            <person name="Mondo S.J."/>
            <person name="Dannebaum R.O."/>
            <person name="Kuo R.C."/>
            <person name="Labutti K."/>
            <person name="Haridas S."/>
            <person name="Kuo A."/>
            <person name="Salamov A."/>
            <person name="Ahrendt S.R."/>
            <person name="Lipzen A."/>
            <person name="Sullivan W."/>
            <person name="Andreopoulos W.B."/>
            <person name="Clum A."/>
            <person name="Lindquist E."/>
            <person name="Daum C."/>
            <person name="Ramamoorthy G.K."/>
            <person name="Gryganskyi A."/>
            <person name="Culley D."/>
            <person name="Magnuson J.K."/>
            <person name="James T.Y."/>
            <person name="O'Malley M.A."/>
            <person name="Stajich J.E."/>
            <person name="Spatafora J.W."/>
            <person name="Visel A."/>
            <person name="Grigoriev I.V."/>
        </authorList>
    </citation>
    <scope>NUCLEOTIDE SEQUENCE [LARGE SCALE GENOMIC DNA]</scope>
    <source>
        <strain evidence="3 4">JEL800</strain>
    </source>
</reference>
<dbReference type="GO" id="GO:0008168">
    <property type="term" value="F:methyltransferase activity"/>
    <property type="evidence" value="ECO:0007669"/>
    <property type="project" value="TreeGrafter"/>
</dbReference>
<feature type="compositionally biased region" description="Low complexity" evidence="2">
    <location>
        <begin position="1"/>
        <end position="10"/>
    </location>
</feature>
<comment type="caution">
    <text evidence="3">The sequence shown here is derived from an EMBL/GenBank/DDBJ whole genome shotgun (WGS) entry which is preliminary data.</text>
</comment>
<organism evidence="3 4">
    <name type="scientific">Rhizoclosmatium globosum</name>
    <dbReference type="NCBI Taxonomy" id="329046"/>
    <lineage>
        <taxon>Eukaryota</taxon>
        <taxon>Fungi</taxon>
        <taxon>Fungi incertae sedis</taxon>
        <taxon>Chytridiomycota</taxon>
        <taxon>Chytridiomycota incertae sedis</taxon>
        <taxon>Chytridiomycetes</taxon>
        <taxon>Chytridiales</taxon>
        <taxon>Chytriomycetaceae</taxon>
        <taxon>Rhizoclosmatium</taxon>
    </lineage>
</organism>
<protein>
    <recommendedName>
        <fullName evidence="5">MT-A70-domain-containing protein</fullName>
    </recommendedName>
</protein>
<comment type="similarity">
    <text evidence="1">Belongs to the MT-A70-like family.</text>
</comment>
<feature type="compositionally biased region" description="Low complexity" evidence="2">
    <location>
        <begin position="76"/>
        <end position="96"/>
    </location>
</feature>
<dbReference type="PANTHER" id="PTHR12829">
    <property type="entry name" value="N6-ADENOSINE-METHYLTRANSFERASE"/>
    <property type="match status" value="1"/>
</dbReference>
<feature type="region of interest" description="Disordered" evidence="2">
    <location>
        <begin position="1"/>
        <end position="44"/>
    </location>
</feature>
<feature type="region of interest" description="Disordered" evidence="2">
    <location>
        <begin position="76"/>
        <end position="103"/>
    </location>
</feature>
<dbReference type="GO" id="GO:0036396">
    <property type="term" value="C:RNA N6-methyladenosine methyltransferase complex"/>
    <property type="evidence" value="ECO:0007669"/>
    <property type="project" value="TreeGrafter"/>
</dbReference>
<evidence type="ECO:0000256" key="1">
    <source>
        <dbReference type="PROSITE-ProRule" id="PRU00489"/>
    </source>
</evidence>
<accession>A0A1Y2BQN6</accession>
<name>A0A1Y2BQN6_9FUNG</name>
<dbReference type="InterPro" id="IPR007757">
    <property type="entry name" value="MT-A70-like"/>
</dbReference>
<feature type="region of interest" description="Disordered" evidence="2">
    <location>
        <begin position="147"/>
        <end position="187"/>
    </location>
</feature>
<dbReference type="Proteomes" id="UP000193642">
    <property type="component" value="Unassembled WGS sequence"/>
</dbReference>
<sequence>MNTNTNTNTKSKSKSKKPPLPTESESTTESAPIRKSQRRSGTRVSAAYYVGYADDSESVASIMRKFSVLDGLQSELSTSMSTATASEPSSSSTTTSNLDQQTLEELFRRTSKVSVDLLAKNSFASIENDAFLSDNESEADAFVWEEEDIDHPDEIGMDPAKQRQKRKRKDTPSSSSSTPTESAINQKARSRAVILQAFQSGASKAALPCSRPDPTKPMHIRIPLQLTPAWGRIMEPLPLMAAPPPDSFASLNLNILNPESFKSIKEACAKPLIIYMDPPLIEDRTRMDGKRRDDGRISADELATLDIPSLIDYGFLFIWAEKEFTPKILKIADKWGFRYVENFAWIKWDKWHRIASEPGKYFRKSKTTCFIFRKEGESIDLKHQRNADCEFDFVKPASDDRLTQEKPSKIYDVIETMLPEALLGNGRLIELFARRDAKPRSGWTFVVDQTD</sequence>
<dbReference type="AlphaFoldDB" id="A0A1Y2BQN6"/>
<dbReference type="OrthoDB" id="426718at2759"/>
<gene>
    <name evidence="3" type="ORF">BCR33DRAFT_855209</name>
</gene>
<dbReference type="STRING" id="329046.A0A1Y2BQN6"/>
<keyword evidence="4" id="KW-1185">Reference proteome</keyword>
<evidence type="ECO:0000313" key="4">
    <source>
        <dbReference type="Proteomes" id="UP000193642"/>
    </source>
</evidence>
<dbReference type="PROSITE" id="PS51143">
    <property type="entry name" value="MT_A70"/>
    <property type="match status" value="1"/>
</dbReference>
<dbReference type="EMBL" id="MCGO01000055">
    <property type="protein sequence ID" value="ORY36465.1"/>
    <property type="molecule type" value="Genomic_DNA"/>
</dbReference>
<evidence type="ECO:0000256" key="2">
    <source>
        <dbReference type="SAM" id="MobiDB-lite"/>
    </source>
</evidence>
<dbReference type="PANTHER" id="PTHR12829:SF8">
    <property type="entry name" value="CHROMOSOME UNDETERMINED SCAFFOLD_82, WHOLE GENOME SHOTGUN SEQUENCE"/>
    <property type="match status" value="1"/>
</dbReference>
<feature type="compositionally biased region" description="Low complexity" evidence="2">
    <location>
        <begin position="172"/>
        <end position="182"/>
    </location>
</feature>
<dbReference type="GO" id="GO:0005634">
    <property type="term" value="C:nucleus"/>
    <property type="evidence" value="ECO:0007669"/>
    <property type="project" value="TreeGrafter"/>
</dbReference>